<sequence>MKTFSFSIELFSLAALLLATTSLTVQAAGTQAITEEKAHSLYQAGALYGERNEILFRGVVQKAPLEGPIGTWTVDGSDVLVSEATVVKGEPVVGSYVELDGSWLVR</sequence>
<gene>
    <name evidence="2" type="ORF">VT98_10396</name>
</gene>
<evidence type="ECO:0000313" key="3">
    <source>
        <dbReference type="Proteomes" id="UP000288086"/>
    </source>
</evidence>
<accession>A0A3S3R3V7</accession>
<feature type="non-terminal residue" evidence="2">
    <location>
        <position position="106"/>
    </location>
</feature>
<dbReference type="AlphaFoldDB" id="A0A3S3R3V7"/>
<organism evidence="2 3">
    <name type="scientific">Candidatus Electrothrix communis</name>
    <dbReference type="NCBI Taxonomy" id="1859133"/>
    <lineage>
        <taxon>Bacteria</taxon>
        <taxon>Pseudomonadati</taxon>
        <taxon>Thermodesulfobacteriota</taxon>
        <taxon>Desulfobulbia</taxon>
        <taxon>Desulfobulbales</taxon>
        <taxon>Desulfobulbaceae</taxon>
        <taxon>Candidatus Electrothrix</taxon>
    </lineage>
</organism>
<name>A0A3S3R3V7_9BACT</name>
<reference evidence="2 3" key="1">
    <citation type="submission" date="2017-01" db="EMBL/GenBank/DDBJ databases">
        <title>The cable genome- insights into the physiology and evolution of filamentous bacteria capable of sulfide oxidation via long distance electron transfer.</title>
        <authorList>
            <person name="Schreiber L."/>
            <person name="Bjerg J.T."/>
            <person name="Boggild A."/>
            <person name="Van De Vossenberg J."/>
            <person name="Meysman F."/>
            <person name="Nielsen L.P."/>
            <person name="Schramm A."/>
            <person name="Kjeldsen K.U."/>
        </authorList>
    </citation>
    <scope>NUCLEOTIDE SEQUENCE [LARGE SCALE GENOMIC DNA]</scope>
    <source>
        <strain evidence="2">A1</strain>
    </source>
</reference>
<comment type="caution">
    <text evidence="2">The sequence shown here is derived from an EMBL/GenBank/DDBJ whole genome shotgun (WGS) entry which is preliminary data.</text>
</comment>
<keyword evidence="3" id="KW-1185">Reference proteome</keyword>
<keyword evidence="1" id="KW-0732">Signal</keyword>
<proteinExistence type="predicted"/>
<protein>
    <recommendedName>
        <fullName evidence="4">DUF5666 domain-containing protein</fullName>
    </recommendedName>
</protein>
<feature type="signal peptide" evidence="1">
    <location>
        <begin position="1"/>
        <end position="27"/>
    </location>
</feature>
<dbReference type="Proteomes" id="UP000288086">
    <property type="component" value="Unassembled WGS sequence"/>
</dbReference>
<feature type="chain" id="PRO_5018744737" description="DUF5666 domain-containing protein" evidence="1">
    <location>
        <begin position="28"/>
        <end position="106"/>
    </location>
</feature>
<evidence type="ECO:0008006" key="4">
    <source>
        <dbReference type="Google" id="ProtNLM"/>
    </source>
</evidence>
<evidence type="ECO:0000256" key="1">
    <source>
        <dbReference type="SAM" id="SignalP"/>
    </source>
</evidence>
<evidence type="ECO:0000313" key="2">
    <source>
        <dbReference type="EMBL" id="RWX49516.1"/>
    </source>
</evidence>
<dbReference type="EMBL" id="MTKP01000039">
    <property type="protein sequence ID" value="RWX49516.1"/>
    <property type="molecule type" value="Genomic_DNA"/>
</dbReference>